<dbReference type="UniPathway" id="UPA00070">
    <property type="reaction ID" value="UER00120"/>
</dbReference>
<feature type="non-terminal residue" evidence="9">
    <location>
        <position position="245"/>
    </location>
</feature>
<evidence type="ECO:0000256" key="7">
    <source>
        <dbReference type="NCBIfam" id="TIGR02127"/>
    </source>
</evidence>
<evidence type="ECO:0000256" key="2">
    <source>
        <dbReference type="ARBA" id="ARBA00008847"/>
    </source>
</evidence>
<keyword evidence="4" id="KW-0665">Pyrimidine biosynthesis</keyword>
<dbReference type="InterPro" id="IPR001754">
    <property type="entry name" value="OMPdeCOase_dom"/>
</dbReference>
<dbReference type="PANTHER" id="PTHR43375:SF1">
    <property type="entry name" value="OROTIDINE 5'-PHOSPHATE DECARBOXYLASE"/>
    <property type="match status" value="1"/>
</dbReference>
<dbReference type="InterPro" id="IPR011060">
    <property type="entry name" value="RibuloseP-bd_barrel"/>
</dbReference>
<dbReference type="Gene3D" id="3.20.20.70">
    <property type="entry name" value="Aldolase class I"/>
    <property type="match status" value="1"/>
</dbReference>
<evidence type="ECO:0000256" key="5">
    <source>
        <dbReference type="ARBA" id="ARBA00023239"/>
    </source>
</evidence>
<dbReference type="InterPro" id="IPR013785">
    <property type="entry name" value="Aldolase_TIM"/>
</dbReference>
<dbReference type="Proteomes" id="UP000231198">
    <property type="component" value="Unassembled WGS sequence"/>
</dbReference>
<comment type="pathway">
    <text evidence="1">Pyrimidine metabolism; UMP biosynthesis via de novo pathway; UMP from orotate: step 2/2.</text>
</comment>
<dbReference type="AlphaFoldDB" id="A0A2H0WTL4"/>
<dbReference type="CDD" id="cd04725">
    <property type="entry name" value="OMP_decarboxylase_like"/>
    <property type="match status" value="1"/>
</dbReference>
<evidence type="ECO:0000256" key="6">
    <source>
        <dbReference type="ARBA" id="ARBA00049157"/>
    </source>
</evidence>
<name>A0A2H0WTL4_9BACT</name>
<dbReference type="PANTHER" id="PTHR43375">
    <property type="entry name" value="OROTIDINE 5'-PHOSPHATE DECARBOXYLASE"/>
    <property type="match status" value="1"/>
</dbReference>
<dbReference type="NCBIfam" id="TIGR02127">
    <property type="entry name" value="pyrF_sub2"/>
    <property type="match status" value="1"/>
</dbReference>
<dbReference type="GO" id="GO:0004590">
    <property type="term" value="F:orotidine-5'-phosphate decarboxylase activity"/>
    <property type="evidence" value="ECO:0007669"/>
    <property type="project" value="UniProtKB-UniRule"/>
</dbReference>
<protein>
    <recommendedName>
        <fullName evidence="7">Orotidine-5'-phosphate decarboxylase</fullName>
        <ecNumber evidence="7">4.1.1.23</ecNumber>
    </recommendedName>
</protein>
<reference evidence="10" key="1">
    <citation type="submission" date="2017-09" db="EMBL/GenBank/DDBJ databases">
        <title>Depth-based differentiation of microbial function through sediment-hosted aquifers and enrichment of novel symbionts in the deep terrestrial subsurface.</title>
        <authorList>
            <person name="Probst A.J."/>
            <person name="Ladd B."/>
            <person name="Jarett J.K."/>
            <person name="Geller-Mcgrath D.E."/>
            <person name="Sieber C.M.K."/>
            <person name="Emerson J.B."/>
            <person name="Anantharaman K."/>
            <person name="Thomas B.C."/>
            <person name="Malmstrom R."/>
            <person name="Stieglmeier M."/>
            <person name="Klingl A."/>
            <person name="Woyke T."/>
            <person name="Ryan C.M."/>
            <person name="Banfield J.F."/>
        </authorList>
    </citation>
    <scope>NUCLEOTIDE SEQUENCE [LARGE SCALE GENOMIC DNA]</scope>
</reference>
<keyword evidence="3" id="KW-0210">Decarboxylase</keyword>
<evidence type="ECO:0000313" key="10">
    <source>
        <dbReference type="Proteomes" id="UP000231198"/>
    </source>
</evidence>
<dbReference type="GO" id="GO:0006207">
    <property type="term" value="P:'de novo' pyrimidine nucleobase biosynthetic process"/>
    <property type="evidence" value="ECO:0007669"/>
    <property type="project" value="InterPro"/>
</dbReference>
<dbReference type="SMART" id="SM00934">
    <property type="entry name" value="OMPdecase"/>
    <property type="match status" value="1"/>
</dbReference>
<proteinExistence type="inferred from homology"/>
<dbReference type="EC" id="4.1.1.23" evidence="7"/>
<evidence type="ECO:0000259" key="8">
    <source>
        <dbReference type="SMART" id="SM00934"/>
    </source>
</evidence>
<dbReference type="GO" id="GO:0044205">
    <property type="term" value="P:'de novo' UMP biosynthetic process"/>
    <property type="evidence" value="ECO:0007669"/>
    <property type="project" value="UniProtKB-UniPathway"/>
</dbReference>
<accession>A0A2H0WTL4</accession>
<sequence>MKFQRKLEEAMKKNHSLLCVGLDTDSKKIPTALRFLEFPLFEFNKHIIDATHDLVCAYKPNSAFYEAHGEQGIHELKLTCDYIRRYYPFIPIILDAKRADIENTNKGYITFSFDFLKVDAITLHPYLGRKALGPFLERSDKGCIILCKTSNTGSGEFQDKIVDGMPLYEFVARQVVKWNRRGNCMLVAGATYPDELGRIRELVGEMTLLVPGVGTQGGELRRIMKKGLNSKKQGMIINVSRAVLY</sequence>
<dbReference type="SUPFAM" id="SSF51366">
    <property type="entry name" value="Ribulose-phoshate binding barrel"/>
    <property type="match status" value="1"/>
</dbReference>
<comment type="similarity">
    <text evidence="2">Belongs to the OMP decarboxylase family. Type 2 subfamily.</text>
</comment>
<evidence type="ECO:0000313" key="9">
    <source>
        <dbReference type="EMBL" id="PIS15951.1"/>
    </source>
</evidence>
<feature type="domain" description="Orotidine 5'-phosphate decarboxylase" evidence="8">
    <location>
        <begin position="17"/>
        <end position="245"/>
    </location>
</feature>
<evidence type="ECO:0000256" key="4">
    <source>
        <dbReference type="ARBA" id="ARBA00022975"/>
    </source>
</evidence>
<dbReference type="InterPro" id="IPR011995">
    <property type="entry name" value="OMPdecase_type-2"/>
</dbReference>
<comment type="caution">
    <text evidence="9">The sequence shown here is derived from an EMBL/GenBank/DDBJ whole genome shotgun (WGS) entry which is preliminary data.</text>
</comment>
<evidence type="ECO:0000256" key="1">
    <source>
        <dbReference type="ARBA" id="ARBA00004861"/>
    </source>
</evidence>
<dbReference type="EMBL" id="PEZG01000020">
    <property type="protein sequence ID" value="PIS15951.1"/>
    <property type="molecule type" value="Genomic_DNA"/>
</dbReference>
<comment type="catalytic activity">
    <reaction evidence="6">
        <text>orotidine 5'-phosphate + H(+) = UMP + CO2</text>
        <dbReference type="Rhea" id="RHEA:11596"/>
        <dbReference type="ChEBI" id="CHEBI:15378"/>
        <dbReference type="ChEBI" id="CHEBI:16526"/>
        <dbReference type="ChEBI" id="CHEBI:57538"/>
        <dbReference type="ChEBI" id="CHEBI:57865"/>
        <dbReference type="EC" id="4.1.1.23"/>
    </reaction>
</comment>
<dbReference type="Pfam" id="PF00215">
    <property type="entry name" value="OMPdecase"/>
    <property type="match status" value="1"/>
</dbReference>
<evidence type="ECO:0000256" key="3">
    <source>
        <dbReference type="ARBA" id="ARBA00022793"/>
    </source>
</evidence>
<gene>
    <name evidence="9" type="primary">pyrF</name>
    <name evidence="9" type="ORF">COT62_00820</name>
</gene>
<keyword evidence="5" id="KW-0456">Lyase</keyword>
<organism evidence="9 10">
    <name type="scientific">Candidatus Roizmanbacteria bacterium CG09_land_8_20_14_0_10_41_9</name>
    <dbReference type="NCBI Taxonomy" id="1974850"/>
    <lineage>
        <taxon>Bacteria</taxon>
        <taxon>Candidatus Roizmaniibacteriota</taxon>
    </lineage>
</organism>